<reference evidence="1 2" key="1">
    <citation type="submission" date="2019-09" db="EMBL/GenBank/DDBJ databases">
        <authorList>
            <person name="Wang X."/>
        </authorList>
    </citation>
    <scope>NUCLEOTIDE SEQUENCE [LARGE SCALE GENOMIC DNA]</scope>
    <source>
        <strain evidence="1 2">CICC 11023</strain>
    </source>
</reference>
<comment type="caution">
    <text evidence="1">The sequence shown here is derived from an EMBL/GenBank/DDBJ whole genome shotgun (WGS) entry which is preliminary data.</text>
</comment>
<sequence>MERKARFVARLAGLIIIGSVAMAVAGGTASAAGVNLLIDTNGDAIADTSVAVGAGLGLLPTVTCAVVDPLLPASTSVVAHALGIADLDVEGVVIGCE</sequence>
<proteinExistence type="predicted"/>
<protein>
    <submittedName>
        <fullName evidence="1">Uncharacterized protein</fullName>
    </submittedName>
</protein>
<evidence type="ECO:0000313" key="2">
    <source>
        <dbReference type="Proteomes" id="UP000323876"/>
    </source>
</evidence>
<organism evidence="1 2">
    <name type="scientific">Nocardia colli</name>
    <dbReference type="NCBI Taxonomy" id="2545717"/>
    <lineage>
        <taxon>Bacteria</taxon>
        <taxon>Bacillati</taxon>
        <taxon>Actinomycetota</taxon>
        <taxon>Actinomycetes</taxon>
        <taxon>Mycobacteriales</taxon>
        <taxon>Nocardiaceae</taxon>
        <taxon>Nocardia</taxon>
    </lineage>
</organism>
<accession>A0A5N0E0M9</accession>
<dbReference type="EMBL" id="VXLC01000031">
    <property type="protein sequence ID" value="KAA8881859.1"/>
    <property type="molecule type" value="Genomic_DNA"/>
</dbReference>
<dbReference type="RefSeq" id="WP_150407384.1">
    <property type="nucleotide sequence ID" value="NZ_VXLC01000031.1"/>
</dbReference>
<keyword evidence="2" id="KW-1185">Reference proteome</keyword>
<evidence type="ECO:0000313" key="1">
    <source>
        <dbReference type="EMBL" id="KAA8881859.1"/>
    </source>
</evidence>
<gene>
    <name evidence="1" type="ORF">F3087_40005</name>
</gene>
<dbReference type="Proteomes" id="UP000323876">
    <property type="component" value="Unassembled WGS sequence"/>
</dbReference>
<dbReference type="AlphaFoldDB" id="A0A5N0E0M9"/>
<name>A0A5N0E0M9_9NOCA</name>